<dbReference type="Pfam" id="PF01336">
    <property type="entry name" value="tRNA_anti-codon"/>
    <property type="match status" value="1"/>
</dbReference>
<keyword evidence="9 13" id="KW-0227">DNA damage</keyword>
<dbReference type="InterPro" id="IPR040982">
    <property type="entry name" value="DNA_pol3_finger"/>
</dbReference>
<dbReference type="AlphaFoldDB" id="A0A931H0X1"/>
<keyword evidence="8 13" id="KW-0235">DNA replication</keyword>
<dbReference type="GO" id="GO:0003676">
    <property type="term" value="F:nucleic acid binding"/>
    <property type="evidence" value="ECO:0007669"/>
    <property type="project" value="InterPro"/>
</dbReference>
<dbReference type="InterPro" id="IPR016195">
    <property type="entry name" value="Pol/histidinol_Pase-like"/>
</dbReference>
<dbReference type="GO" id="GO:0006281">
    <property type="term" value="P:DNA repair"/>
    <property type="evidence" value="ECO:0007669"/>
    <property type="project" value="UniProtKB-UniRule"/>
</dbReference>
<dbReference type="SMART" id="SM00481">
    <property type="entry name" value="POLIIIAc"/>
    <property type="match status" value="1"/>
</dbReference>
<feature type="domain" description="Polymerase/histidinol phosphatase N-terminal" evidence="15">
    <location>
        <begin position="34"/>
        <end position="119"/>
    </location>
</feature>
<evidence type="ECO:0000256" key="12">
    <source>
        <dbReference type="ARBA" id="ARBA00049244"/>
    </source>
</evidence>
<proteinExistence type="inferred from homology"/>
<dbReference type="RefSeq" id="WP_196984507.1">
    <property type="nucleotide sequence ID" value="NZ_JADWYS010000001.1"/>
</dbReference>
<organism evidence="16 17">
    <name type="scientific">Caenimonas aquaedulcis</name>
    <dbReference type="NCBI Taxonomy" id="2793270"/>
    <lineage>
        <taxon>Bacteria</taxon>
        <taxon>Pseudomonadati</taxon>
        <taxon>Pseudomonadota</taxon>
        <taxon>Betaproteobacteria</taxon>
        <taxon>Burkholderiales</taxon>
        <taxon>Comamonadaceae</taxon>
        <taxon>Caenimonas</taxon>
    </lineage>
</organism>
<protein>
    <recommendedName>
        <fullName evidence="4 13">Error-prone DNA polymerase</fullName>
        <ecNumber evidence="3 13">2.7.7.7</ecNumber>
    </recommendedName>
</protein>
<dbReference type="NCBIfam" id="TIGR00594">
    <property type="entry name" value="polc"/>
    <property type="match status" value="1"/>
</dbReference>
<dbReference type="InterPro" id="IPR004013">
    <property type="entry name" value="PHP_dom"/>
</dbReference>
<comment type="function">
    <text evidence="13">DNA polymerase involved in damage-induced mutagenesis and translesion synthesis (TLS). It is not the major replicative DNA polymerase.</text>
</comment>
<evidence type="ECO:0000256" key="14">
    <source>
        <dbReference type="SAM" id="MobiDB-lite"/>
    </source>
</evidence>
<evidence type="ECO:0000256" key="13">
    <source>
        <dbReference type="HAMAP-Rule" id="MF_01902"/>
    </source>
</evidence>
<dbReference type="EMBL" id="JADWYS010000001">
    <property type="protein sequence ID" value="MBG9386526.1"/>
    <property type="molecule type" value="Genomic_DNA"/>
</dbReference>
<evidence type="ECO:0000313" key="17">
    <source>
        <dbReference type="Proteomes" id="UP000651050"/>
    </source>
</evidence>
<keyword evidence="6 13" id="KW-0808">Transferase</keyword>
<sequence length="1101" mass="124071">MPESHPKQSPQGLGEDDGLPPILRGGPDGLPAYTELHCISNFSFQRGASHPQELVQRAYNLGYAGIAITDECSVAGVVRGLSGWRQHQELIERLEKESPDDRRKREFTLLYGSEFLLEGFRLVAIARDLEGWGGLCQFITHARMAAPKGEYDVSWEESDFTLLQGCEILLAPLRESTLDADALQARLVQCRALFGRALWLAVELPHLIDDDLWLATLQEAGERAHVPLVAAGDVHMHVRSRKPLHDVITAVREGRPVRECGMALQGNAERHLRQRKRIASSYPPEVLAATQEVMRRCRFDLEEIKYDYPEEAVPAGMTPTGALRQLTYESANERYRGRIPERIVTWIEKELKLIAECKYEMFFLTVHDIVRFARSQGILCQGRGSAANSVVCYCLGITAADPEDSHPLLERFISVDRKNEPPDIDVDFEHERREEVIQYIYGKYGRERSAIAAVVISYRTRSAIRDVGKALGVDERLVDLFAKDHHWFDDRLATQRLQEMAATAGAAIAPRDAALWMHLTEELMGFPRHLSQHVGGFVLTKTKLTRLVPVENASMKDRSVIQWDKDDLEDMGLMKVDVLALGMLTAIRRCIDFVALRRGKPFTRYDITHADEATYEMIRRADTVGVFQIESRAQMSMLPRLKPKVFYDLVVEVAIVRPGPISGGMVHPYLKARDRRDNGEVIEYERSTKDGAEPRLKKALERTLGVPIFQEQVMEISMLAAGFSATEADSLRRAMAAWKRKGGVERFEERLIGGMLKEGYTREFALRIFEQIKGFGEYGFPESHAYSFALLAYQSSWLKCHEPECFLAAMLNSQPMGFYSPSQLIQDARRAGVQVLPPDVSHSDWDCTLQWGSDSNFPDSKPAVRMGLRMVGSLSEAAGRRIEKCRGLGPFRNTEDLTLRAALDMKDLNALAAGDALMSLAGHRRQQVWDAAAQRRAPELLQGAPINEEALELPAAREGEEIVFDYASLGLTLRRHPLALLRPRLAKMKLLNADELRDLPSGRRVAACGIVTVRQQPQTANGTIFVTLEDETGPVNVIVWRSVREEQRDALLRSRLLAVWGKWQRDEESGNVRHLIAERMEDLTPLLGRLGELSSSSRDFH</sequence>
<evidence type="ECO:0000256" key="5">
    <source>
        <dbReference type="ARBA" id="ARBA00022490"/>
    </source>
</evidence>
<dbReference type="Pfam" id="PF14579">
    <property type="entry name" value="HHH_6"/>
    <property type="match status" value="1"/>
</dbReference>
<evidence type="ECO:0000256" key="10">
    <source>
        <dbReference type="ARBA" id="ARBA00022932"/>
    </source>
</evidence>
<dbReference type="EC" id="2.7.7.7" evidence="3 13"/>
<dbReference type="GO" id="GO:0008408">
    <property type="term" value="F:3'-5' exonuclease activity"/>
    <property type="evidence" value="ECO:0007669"/>
    <property type="project" value="InterPro"/>
</dbReference>
<evidence type="ECO:0000256" key="6">
    <source>
        <dbReference type="ARBA" id="ARBA00022679"/>
    </source>
</evidence>
<evidence type="ECO:0000256" key="8">
    <source>
        <dbReference type="ARBA" id="ARBA00022705"/>
    </source>
</evidence>
<dbReference type="GO" id="GO:0006260">
    <property type="term" value="P:DNA replication"/>
    <property type="evidence" value="ECO:0007669"/>
    <property type="project" value="UniProtKB-KW"/>
</dbReference>
<dbReference type="InterPro" id="IPR023073">
    <property type="entry name" value="DnaE2"/>
</dbReference>
<comment type="similarity">
    <text evidence="2 13">Belongs to the DNA polymerase type-C family. DnaE2 subfamily.</text>
</comment>
<evidence type="ECO:0000256" key="9">
    <source>
        <dbReference type="ARBA" id="ARBA00022763"/>
    </source>
</evidence>
<dbReference type="Gene3D" id="3.20.20.140">
    <property type="entry name" value="Metal-dependent hydrolases"/>
    <property type="match status" value="1"/>
</dbReference>
<dbReference type="HAMAP" id="MF_01902">
    <property type="entry name" value="DNApol_error_prone"/>
    <property type="match status" value="1"/>
</dbReference>
<dbReference type="GO" id="GO:0003887">
    <property type="term" value="F:DNA-directed DNA polymerase activity"/>
    <property type="evidence" value="ECO:0007669"/>
    <property type="project" value="UniProtKB-UniRule"/>
</dbReference>
<evidence type="ECO:0000256" key="2">
    <source>
        <dbReference type="ARBA" id="ARBA00007391"/>
    </source>
</evidence>
<evidence type="ECO:0000259" key="15">
    <source>
        <dbReference type="SMART" id="SM00481"/>
    </source>
</evidence>
<dbReference type="CDD" id="cd04485">
    <property type="entry name" value="DnaE_OBF"/>
    <property type="match status" value="1"/>
</dbReference>
<dbReference type="GO" id="GO:0005737">
    <property type="term" value="C:cytoplasm"/>
    <property type="evidence" value="ECO:0007669"/>
    <property type="project" value="UniProtKB-SubCell"/>
</dbReference>
<dbReference type="PANTHER" id="PTHR32294">
    <property type="entry name" value="DNA POLYMERASE III SUBUNIT ALPHA"/>
    <property type="match status" value="1"/>
</dbReference>
<dbReference type="InterPro" id="IPR003141">
    <property type="entry name" value="Pol/His_phosphatase_N"/>
</dbReference>
<reference evidence="16" key="1">
    <citation type="submission" date="2020-11" db="EMBL/GenBank/DDBJ databases">
        <title>Bacterial whole genome sequence for Caenimonas sp. DR4.4.</title>
        <authorList>
            <person name="Le V."/>
            <person name="Ko S.-R."/>
            <person name="Ahn C.-Y."/>
            <person name="Oh H.-M."/>
        </authorList>
    </citation>
    <scope>NUCLEOTIDE SEQUENCE</scope>
    <source>
        <strain evidence="16">DR4.4</strain>
    </source>
</reference>
<evidence type="ECO:0000313" key="16">
    <source>
        <dbReference type="EMBL" id="MBG9386526.1"/>
    </source>
</evidence>
<dbReference type="PANTHER" id="PTHR32294:SF4">
    <property type="entry name" value="ERROR-PRONE DNA POLYMERASE"/>
    <property type="match status" value="1"/>
</dbReference>
<feature type="region of interest" description="Disordered" evidence="14">
    <location>
        <begin position="1"/>
        <end position="26"/>
    </location>
</feature>
<dbReference type="Pfam" id="PF07733">
    <property type="entry name" value="DNA_pol3_alpha"/>
    <property type="match status" value="1"/>
</dbReference>
<evidence type="ECO:0000256" key="4">
    <source>
        <dbReference type="ARBA" id="ARBA00017273"/>
    </source>
</evidence>
<evidence type="ECO:0000256" key="3">
    <source>
        <dbReference type="ARBA" id="ARBA00012417"/>
    </source>
</evidence>
<dbReference type="InterPro" id="IPR004365">
    <property type="entry name" value="NA-bd_OB_tRNA"/>
</dbReference>
<dbReference type="NCBIfam" id="NF004225">
    <property type="entry name" value="PRK05672.1"/>
    <property type="match status" value="1"/>
</dbReference>
<comment type="subcellular location">
    <subcellularLocation>
        <location evidence="1 13">Cytoplasm</location>
    </subcellularLocation>
</comment>
<keyword evidence="5 13" id="KW-0963">Cytoplasm</keyword>
<dbReference type="Gene3D" id="1.10.150.870">
    <property type="match status" value="1"/>
</dbReference>
<accession>A0A931H0X1</accession>
<dbReference type="InterPro" id="IPR004805">
    <property type="entry name" value="DnaE2/DnaE/PolC"/>
</dbReference>
<keyword evidence="11 13" id="KW-0234">DNA repair</keyword>
<name>A0A931H0X1_9BURK</name>
<keyword evidence="10 13" id="KW-0239">DNA-directed DNA polymerase</keyword>
<dbReference type="Proteomes" id="UP000651050">
    <property type="component" value="Unassembled WGS sequence"/>
</dbReference>
<dbReference type="Pfam" id="PF17657">
    <property type="entry name" value="DNA_pol3_finger"/>
    <property type="match status" value="1"/>
</dbReference>
<evidence type="ECO:0000256" key="7">
    <source>
        <dbReference type="ARBA" id="ARBA00022695"/>
    </source>
</evidence>
<dbReference type="Pfam" id="PF02811">
    <property type="entry name" value="PHP"/>
    <property type="match status" value="1"/>
</dbReference>
<dbReference type="SUPFAM" id="SSF89550">
    <property type="entry name" value="PHP domain-like"/>
    <property type="match status" value="1"/>
</dbReference>
<dbReference type="InterPro" id="IPR011708">
    <property type="entry name" value="DNA_pol3_alpha_NTPase_dom"/>
</dbReference>
<dbReference type="InterPro" id="IPR029460">
    <property type="entry name" value="DNAPol_HHH"/>
</dbReference>
<evidence type="ECO:0000256" key="11">
    <source>
        <dbReference type="ARBA" id="ARBA00023204"/>
    </source>
</evidence>
<keyword evidence="7 13" id="KW-0548">Nucleotidyltransferase</keyword>
<keyword evidence="17" id="KW-1185">Reference proteome</keyword>
<comment type="caution">
    <text evidence="16">The sequence shown here is derived from an EMBL/GenBank/DDBJ whole genome shotgun (WGS) entry which is preliminary data.</text>
</comment>
<evidence type="ECO:0000256" key="1">
    <source>
        <dbReference type="ARBA" id="ARBA00004496"/>
    </source>
</evidence>
<gene>
    <name evidence="13" type="primary">dnaE2</name>
    <name evidence="16" type="ORF">I5803_00690</name>
</gene>
<comment type="catalytic activity">
    <reaction evidence="12 13">
        <text>DNA(n) + a 2'-deoxyribonucleoside 5'-triphosphate = DNA(n+1) + diphosphate</text>
        <dbReference type="Rhea" id="RHEA:22508"/>
        <dbReference type="Rhea" id="RHEA-COMP:17339"/>
        <dbReference type="Rhea" id="RHEA-COMP:17340"/>
        <dbReference type="ChEBI" id="CHEBI:33019"/>
        <dbReference type="ChEBI" id="CHEBI:61560"/>
        <dbReference type="ChEBI" id="CHEBI:173112"/>
        <dbReference type="EC" id="2.7.7.7"/>
    </reaction>
</comment>
<dbReference type="CDD" id="cd07434">
    <property type="entry name" value="PHP_PolIIIA_DnaE2"/>
    <property type="match status" value="1"/>
</dbReference>